<gene>
    <name evidence="8" type="primary">nadE</name>
    <name evidence="12" type="ORF">A3207_02985</name>
</gene>
<dbReference type="RefSeq" id="WP_400194822.1">
    <property type="nucleotide sequence ID" value="NZ_CAYAYE010000014.1"/>
</dbReference>
<dbReference type="InterPro" id="IPR022926">
    <property type="entry name" value="NH(3)-dep_NAD(+)_synth"/>
</dbReference>
<dbReference type="PANTHER" id="PTHR23090">
    <property type="entry name" value="NH 3 /GLUTAMINE-DEPENDENT NAD + SYNTHETASE"/>
    <property type="match status" value="1"/>
</dbReference>
<dbReference type="FunFam" id="3.40.50.620:FF:000106">
    <property type="entry name" value="Glutamine-dependent NAD(+) synthetase"/>
    <property type="match status" value="1"/>
</dbReference>
<comment type="function">
    <text evidence="8">Catalyzes the ATP-dependent amidation of deamido-NAD to form NAD. Uses ammonia as a nitrogen source.</text>
</comment>
<feature type="binding site" evidence="8">
    <location>
        <position position="152"/>
    </location>
    <ligand>
        <name>deamido-NAD(+)</name>
        <dbReference type="ChEBI" id="CHEBI:58437"/>
        <note>ligand shared between two neighboring subunits</note>
    </ligand>
</feature>
<evidence type="ECO:0000259" key="11">
    <source>
        <dbReference type="Pfam" id="PF02540"/>
    </source>
</evidence>
<feature type="binding site" description="in other chain" evidence="8">
    <location>
        <position position="145"/>
    </location>
    <ligand>
        <name>deamido-NAD(+)</name>
        <dbReference type="ChEBI" id="CHEBI:58437"/>
        <note>ligand shared between two neighboring subunits</note>
    </ligand>
</feature>
<evidence type="ECO:0000256" key="4">
    <source>
        <dbReference type="ARBA" id="ARBA00022741"/>
    </source>
</evidence>
<dbReference type="InterPro" id="IPR022310">
    <property type="entry name" value="NAD/GMP_synthase"/>
</dbReference>
<keyword evidence="7 8" id="KW-0520">NAD</keyword>
<evidence type="ECO:0000256" key="8">
    <source>
        <dbReference type="HAMAP-Rule" id="MF_00193"/>
    </source>
</evidence>
<organism evidence="12 13">
    <name type="scientific">Candidatus Methanomassiliicoccus intestinalis</name>
    <dbReference type="NCBI Taxonomy" id="1406512"/>
    <lineage>
        <taxon>Archaea</taxon>
        <taxon>Methanobacteriati</taxon>
        <taxon>Thermoplasmatota</taxon>
        <taxon>Thermoplasmata</taxon>
        <taxon>Methanomassiliicoccales</taxon>
        <taxon>Methanomassiliicoccaceae</taxon>
        <taxon>Methanomassiliicoccus</taxon>
    </lineage>
</organism>
<dbReference type="GO" id="GO:0005524">
    <property type="term" value="F:ATP binding"/>
    <property type="evidence" value="ECO:0007669"/>
    <property type="project" value="UniProtKB-UniRule"/>
</dbReference>
<evidence type="ECO:0000256" key="6">
    <source>
        <dbReference type="ARBA" id="ARBA00022842"/>
    </source>
</evidence>
<evidence type="ECO:0000256" key="3">
    <source>
        <dbReference type="ARBA" id="ARBA00022723"/>
    </source>
</evidence>
<comment type="catalytic activity">
    <reaction evidence="8 10">
        <text>deamido-NAD(+) + NH4(+) + ATP = AMP + diphosphate + NAD(+) + H(+)</text>
        <dbReference type="Rhea" id="RHEA:21188"/>
        <dbReference type="ChEBI" id="CHEBI:15378"/>
        <dbReference type="ChEBI" id="CHEBI:28938"/>
        <dbReference type="ChEBI" id="CHEBI:30616"/>
        <dbReference type="ChEBI" id="CHEBI:33019"/>
        <dbReference type="ChEBI" id="CHEBI:57540"/>
        <dbReference type="ChEBI" id="CHEBI:58437"/>
        <dbReference type="ChEBI" id="CHEBI:456215"/>
        <dbReference type="EC" id="6.3.1.5"/>
    </reaction>
</comment>
<dbReference type="HAMAP" id="MF_00193">
    <property type="entry name" value="NadE_ammonia_dep"/>
    <property type="match status" value="1"/>
</dbReference>
<dbReference type="GO" id="GO:0009435">
    <property type="term" value="P:NAD+ biosynthetic process"/>
    <property type="evidence" value="ECO:0007669"/>
    <property type="project" value="UniProtKB-UniRule"/>
</dbReference>
<dbReference type="GO" id="GO:0004359">
    <property type="term" value="F:glutaminase activity"/>
    <property type="evidence" value="ECO:0007669"/>
    <property type="project" value="InterPro"/>
</dbReference>
<dbReference type="CDD" id="cd00553">
    <property type="entry name" value="NAD_synthase"/>
    <property type="match status" value="1"/>
</dbReference>
<comment type="subunit">
    <text evidence="8">Homodimer.</text>
</comment>
<evidence type="ECO:0000256" key="2">
    <source>
        <dbReference type="ARBA" id="ARBA00022598"/>
    </source>
</evidence>
<dbReference type="Gene3D" id="3.40.50.620">
    <property type="entry name" value="HUPs"/>
    <property type="match status" value="1"/>
</dbReference>
<feature type="domain" description="NAD/GMP synthase" evidence="11">
    <location>
        <begin position="14"/>
        <end position="247"/>
    </location>
</feature>
<reference evidence="12" key="1">
    <citation type="submission" date="2016-03" db="EMBL/GenBank/DDBJ databases">
        <authorList>
            <person name="Borrel G."/>
            <person name="Mccann A."/>
            <person name="O'Toole P.W."/>
        </authorList>
    </citation>
    <scope>NUCLEOTIDE SEQUENCE</scope>
    <source>
        <strain evidence="12">183</strain>
    </source>
</reference>
<keyword evidence="2 8" id="KW-0436">Ligase</keyword>
<feature type="binding site" evidence="8">
    <location>
        <position position="36"/>
    </location>
    <ligand>
        <name>Mg(2+)</name>
        <dbReference type="ChEBI" id="CHEBI:18420"/>
    </ligand>
</feature>
<accession>A0A8J8TDE4</accession>
<dbReference type="PANTHER" id="PTHR23090:SF9">
    <property type="entry name" value="GLUTAMINE-DEPENDENT NAD(+) SYNTHETASE"/>
    <property type="match status" value="1"/>
</dbReference>
<dbReference type="GO" id="GO:0003952">
    <property type="term" value="F:NAD+ synthase (glutamine-hydrolyzing) activity"/>
    <property type="evidence" value="ECO:0007669"/>
    <property type="project" value="InterPro"/>
</dbReference>
<dbReference type="InterPro" id="IPR003694">
    <property type="entry name" value="NAD_synthase"/>
</dbReference>
<proteinExistence type="inferred from homology"/>
<dbReference type="SUPFAM" id="SSF52402">
    <property type="entry name" value="Adenine nucleotide alpha hydrolases-like"/>
    <property type="match status" value="1"/>
</dbReference>
<dbReference type="NCBIfam" id="NF010587">
    <property type="entry name" value="PRK13980.1"/>
    <property type="match status" value="1"/>
</dbReference>
<dbReference type="NCBIfam" id="TIGR00552">
    <property type="entry name" value="nadE"/>
    <property type="match status" value="1"/>
</dbReference>
<name>A0A8J8TDE4_9ARCH</name>
<protein>
    <recommendedName>
        <fullName evidence="8 10">NH(3)-dependent NAD(+) synthetase</fullName>
        <ecNumber evidence="8 10">6.3.1.5</ecNumber>
    </recommendedName>
</protein>
<evidence type="ECO:0000256" key="9">
    <source>
        <dbReference type="RuleBase" id="RU003811"/>
    </source>
</evidence>
<dbReference type="UniPathway" id="UPA00253">
    <property type="reaction ID" value="UER00333"/>
</dbReference>
<comment type="similarity">
    <text evidence="1 8 9">Belongs to the NAD synthetase family.</text>
</comment>
<comment type="pathway">
    <text evidence="8">Cofactor biosynthesis; NAD(+) biosynthesis; NAD(+) from deamido-NAD(+) (ammonia route): step 1/1.</text>
</comment>
<keyword evidence="3 8" id="KW-0479">Metal-binding</keyword>
<comment type="caution">
    <text evidence="12">The sequence shown here is derived from an EMBL/GenBank/DDBJ whole genome shotgun (WGS) entry which is preliminary data.</text>
</comment>
<evidence type="ECO:0000256" key="5">
    <source>
        <dbReference type="ARBA" id="ARBA00022840"/>
    </source>
</evidence>
<feature type="binding site" evidence="8">
    <location>
        <begin position="30"/>
        <end position="37"/>
    </location>
    <ligand>
        <name>ATP</name>
        <dbReference type="ChEBI" id="CHEBI:30616"/>
    </ligand>
</feature>
<sequence length="263" mass="29331">MKPHLKEYAYQSIIEFIKCQTEQKDYAVIGLSGGIDSAVVSKLCCDALGPERVFNVIMPSGVSSAEDINDAQDLCNKFGMSYTMIHLDTITSAFTQVLNAENPILKGNIMARSRMIILYNYAHSMNGLVIGTGNKSELLTGYFTKYGDGGVDISPIGDLYKTEVRELAKLIHIPERIISKSPSAGLRLGQTDEEDLGVRYCDLDEILYGFEQMKSADEIHDDTGIDMDVIDSIWDRYKSSTHKRKTPLIPKLGIRTIGCDWRE</sequence>
<dbReference type="Pfam" id="PF02540">
    <property type="entry name" value="NAD_synthase"/>
    <property type="match status" value="1"/>
</dbReference>
<feature type="binding site" description="in other chain" evidence="8">
    <location>
        <position position="112"/>
    </location>
    <ligand>
        <name>deamido-NAD(+)</name>
        <dbReference type="ChEBI" id="CHEBI:58437"/>
        <note>ligand shared between two neighboring subunits</note>
    </ligand>
</feature>
<feature type="binding site" evidence="8">
    <location>
        <position position="183"/>
    </location>
    <ligand>
        <name>ATP</name>
        <dbReference type="ChEBI" id="CHEBI:30616"/>
    </ligand>
</feature>
<dbReference type="GO" id="GO:0005737">
    <property type="term" value="C:cytoplasm"/>
    <property type="evidence" value="ECO:0007669"/>
    <property type="project" value="InterPro"/>
</dbReference>
<feature type="binding site" evidence="8">
    <location>
        <position position="161"/>
    </location>
    <ligand>
        <name>ATP</name>
        <dbReference type="ChEBI" id="CHEBI:30616"/>
    </ligand>
</feature>
<evidence type="ECO:0000313" key="13">
    <source>
        <dbReference type="Proteomes" id="UP000752814"/>
    </source>
</evidence>
<feature type="binding site" description="in other chain" evidence="8">
    <location>
        <begin position="242"/>
        <end position="243"/>
    </location>
    <ligand>
        <name>deamido-NAD(+)</name>
        <dbReference type="ChEBI" id="CHEBI:58437"/>
        <note>ligand shared between two neighboring subunits</note>
    </ligand>
</feature>
<feature type="binding site" evidence="8">
    <location>
        <position position="132"/>
    </location>
    <ligand>
        <name>ATP</name>
        <dbReference type="ChEBI" id="CHEBI:30616"/>
    </ligand>
</feature>
<evidence type="ECO:0000256" key="1">
    <source>
        <dbReference type="ARBA" id="ARBA00005859"/>
    </source>
</evidence>
<dbReference type="EMBL" id="LVVT01000014">
    <property type="protein sequence ID" value="TQS82919.1"/>
    <property type="molecule type" value="Genomic_DNA"/>
</dbReference>
<dbReference type="GO" id="GO:0008795">
    <property type="term" value="F:NAD+ synthase activity"/>
    <property type="evidence" value="ECO:0007669"/>
    <property type="project" value="UniProtKB-UniRule"/>
</dbReference>
<evidence type="ECO:0000313" key="12">
    <source>
        <dbReference type="EMBL" id="TQS82919.1"/>
    </source>
</evidence>
<dbReference type="AlphaFoldDB" id="A0A8J8TDE4"/>
<dbReference type="Proteomes" id="UP000752814">
    <property type="component" value="Unassembled WGS sequence"/>
</dbReference>
<evidence type="ECO:0000256" key="7">
    <source>
        <dbReference type="ARBA" id="ARBA00023027"/>
    </source>
</evidence>
<feature type="binding site" evidence="8">
    <location>
        <position position="137"/>
    </location>
    <ligand>
        <name>Mg(2+)</name>
        <dbReference type="ChEBI" id="CHEBI:18420"/>
    </ligand>
</feature>
<dbReference type="InterPro" id="IPR014729">
    <property type="entry name" value="Rossmann-like_a/b/a_fold"/>
</dbReference>
<dbReference type="GO" id="GO:0046872">
    <property type="term" value="F:metal ion binding"/>
    <property type="evidence" value="ECO:0007669"/>
    <property type="project" value="UniProtKB-KW"/>
</dbReference>
<keyword evidence="6 8" id="KW-0460">Magnesium</keyword>
<dbReference type="EC" id="6.3.1.5" evidence="8 10"/>
<keyword evidence="4 8" id="KW-0547">Nucleotide-binding</keyword>
<keyword evidence="5 8" id="KW-0067">ATP-binding</keyword>
<evidence type="ECO:0000256" key="10">
    <source>
        <dbReference type="RuleBase" id="RU003812"/>
    </source>
</evidence>